<dbReference type="Gene3D" id="3.40.50.10360">
    <property type="entry name" value="Hypothetical protein TT1679"/>
    <property type="match status" value="1"/>
</dbReference>
<sequence length="208" mass="22392">MDARQLWKLQLEEILGQLEEQADFRPGQLFVVGCSTSEVAGSRIGTGGALDIAEVLYGPLKAFADRNGLYLAFQGCEHINRAVTLEREAAERYGLEPVTVVPVVRAGGSMSAHAYQTMADPVVVEGVRAHAGIDIGQTLIGMQLRPVAVPLRASVDRVGEAVVTIAKTRPKLIGGARAVYEPPEPEESESEEEEGYAGINSKFTEEEN</sequence>
<keyword evidence="4" id="KW-1185">Reference proteome</keyword>
<dbReference type="SUPFAM" id="SSF110710">
    <property type="entry name" value="TTHA0583/YokD-like"/>
    <property type="match status" value="1"/>
</dbReference>
<dbReference type="InterPro" id="IPR028345">
    <property type="entry name" value="Antibiotic_NAT-like"/>
</dbReference>
<evidence type="ECO:0000256" key="2">
    <source>
        <dbReference type="SAM" id="MobiDB-lite"/>
    </source>
</evidence>
<dbReference type="HAMAP" id="MF_00800">
    <property type="entry name" value="UPF0340"/>
    <property type="match status" value="1"/>
</dbReference>
<evidence type="ECO:0000313" key="4">
    <source>
        <dbReference type="Proteomes" id="UP001549099"/>
    </source>
</evidence>
<dbReference type="InterPro" id="IPR006340">
    <property type="entry name" value="DUF436"/>
</dbReference>
<gene>
    <name evidence="3" type="ORF">ABID49_002902</name>
</gene>
<feature type="region of interest" description="Disordered" evidence="2">
    <location>
        <begin position="176"/>
        <end position="208"/>
    </location>
</feature>
<accession>A0ABV2GFP0</accession>
<dbReference type="RefSeq" id="WP_354199502.1">
    <property type="nucleotide sequence ID" value="NZ_JBEPLW010000044.1"/>
</dbReference>
<organism evidence="3 4">
    <name type="scientific">Bhargavaea ullalensis</name>
    <dbReference type="NCBI Taxonomy" id="1265685"/>
    <lineage>
        <taxon>Bacteria</taxon>
        <taxon>Bacillati</taxon>
        <taxon>Bacillota</taxon>
        <taxon>Bacilli</taxon>
        <taxon>Bacillales</taxon>
        <taxon>Caryophanaceae</taxon>
        <taxon>Bhargavaea</taxon>
    </lineage>
</organism>
<protein>
    <recommendedName>
        <fullName evidence="1">UPF0340 protein ABID49_002902</fullName>
    </recommendedName>
</protein>
<reference evidence="3 4" key="1">
    <citation type="submission" date="2024-06" db="EMBL/GenBank/DDBJ databases">
        <title>Genomic Encyclopedia of Type Strains, Phase IV (KMG-IV): sequencing the most valuable type-strain genomes for metagenomic binning, comparative biology and taxonomic classification.</title>
        <authorList>
            <person name="Goeker M."/>
        </authorList>
    </citation>
    <scope>NUCLEOTIDE SEQUENCE [LARGE SCALE GENOMIC DNA]</scope>
    <source>
        <strain evidence="3 4">DSM 26128</strain>
    </source>
</reference>
<name>A0ABV2GFP0_9BACL</name>
<dbReference type="NCBIfam" id="TIGR01440">
    <property type="entry name" value="TIGR01440 family protein"/>
    <property type="match status" value="1"/>
</dbReference>
<dbReference type="Pfam" id="PF04260">
    <property type="entry name" value="DUF436"/>
    <property type="match status" value="1"/>
</dbReference>
<dbReference type="EMBL" id="JBEPLW010000044">
    <property type="protein sequence ID" value="MET3576969.1"/>
    <property type="molecule type" value="Genomic_DNA"/>
</dbReference>
<evidence type="ECO:0000313" key="3">
    <source>
        <dbReference type="EMBL" id="MET3576969.1"/>
    </source>
</evidence>
<feature type="compositionally biased region" description="Acidic residues" evidence="2">
    <location>
        <begin position="183"/>
        <end position="195"/>
    </location>
</feature>
<comment type="caution">
    <text evidence="3">The sequence shown here is derived from an EMBL/GenBank/DDBJ whole genome shotgun (WGS) entry which is preliminary data.</text>
</comment>
<dbReference type="PIRSF" id="PIRSF007510">
    <property type="entry name" value="UCP007510"/>
    <property type="match status" value="1"/>
</dbReference>
<comment type="similarity">
    <text evidence="1">Belongs to the UPF0340 family.</text>
</comment>
<evidence type="ECO:0000256" key="1">
    <source>
        <dbReference type="HAMAP-Rule" id="MF_00800"/>
    </source>
</evidence>
<dbReference type="Proteomes" id="UP001549099">
    <property type="component" value="Unassembled WGS sequence"/>
</dbReference>
<proteinExistence type="inferred from homology"/>